<evidence type="ECO:0000256" key="4">
    <source>
        <dbReference type="ARBA" id="ARBA00022777"/>
    </source>
</evidence>
<dbReference type="NCBIfam" id="NF001908">
    <property type="entry name" value="PRK00668.1"/>
    <property type="match status" value="1"/>
</dbReference>
<comment type="function">
    <text evidence="6">Major role in the synthesis of nucleoside triphosphates other than ATP. The ATP gamma phosphate is transferred to the NDP beta phosphate via a ping-pong mechanism, using a phosphorylated active-site intermediate.</text>
</comment>
<dbReference type="CDD" id="cd04413">
    <property type="entry name" value="NDPk_I"/>
    <property type="match status" value="1"/>
</dbReference>
<comment type="subcellular location">
    <subcellularLocation>
        <location evidence="6">Cytoplasm</location>
    </subcellularLocation>
</comment>
<keyword evidence="6" id="KW-0067">ATP-binding</keyword>
<organism evidence="10 11">
    <name type="scientific">Paenibacillus terricola</name>
    <dbReference type="NCBI Taxonomy" id="2763503"/>
    <lineage>
        <taxon>Bacteria</taxon>
        <taxon>Bacillati</taxon>
        <taxon>Bacillota</taxon>
        <taxon>Bacilli</taxon>
        <taxon>Bacillales</taxon>
        <taxon>Paenibacillaceae</taxon>
        <taxon>Paenibacillus</taxon>
    </lineage>
</organism>
<evidence type="ECO:0000313" key="10">
    <source>
        <dbReference type="EMBL" id="MBD3917241.1"/>
    </source>
</evidence>
<keyword evidence="6" id="KW-0460">Magnesium</keyword>
<dbReference type="InterPro" id="IPR001564">
    <property type="entry name" value="Nucleoside_diP_kinase"/>
</dbReference>
<feature type="active site" description="Pros-phosphohistidine intermediate" evidence="6 7">
    <location>
        <position position="115"/>
    </location>
</feature>
<keyword evidence="11" id="KW-1185">Reference proteome</keyword>
<feature type="binding site" evidence="6 7">
    <location>
        <position position="102"/>
    </location>
    <ligand>
        <name>ATP</name>
        <dbReference type="ChEBI" id="CHEBI:30616"/>
    </ligand>
</feature>
<keyword evidence="6" id="KW-0479">Metal-binding</keyword>
<keyword evidence="5 6" id="KW-0546">Nucleotide metabolism</keyword>
<feature type="binding site" evidence="6 7">
    <location>
        <position position="85"/>
    </location>
    <ligand>
        <name>ATP</name>
        <dbReference type="ChEBI" id="CHEBI:30616"/>
    </ligand>
</feature>
<gene>
    <name evidence="6 10" type="primary">ndk</name>
    <name evidence="10" type="ORF">H8B09_00625</name>
</gene>
<dbReference type="InterPro" id="IPR034907">
    <property type="entry name" value="NDK-like_dom"/>
</dbReference>
<dbReference type="PRINTS" id="PR01243">
    <property type="entry name" value="NUCDPKINASE"/>
</dbReference>
<evidence type="ECO:0000259" key="9">
    <source>
        <dbReference type="SMART" id="SM00562"/>
    </source>
</evidence>
<dbReference type="EC" id="2.7.4.6" evidence="6"/>
<dbReference type="Pfam" id="PF00334">
    <property type="entry name" value="NDK"/>
    <property type="match status" value="1"/>
</dbReference>
<dbReference type="Proteomes" id="UP000609346">
    <property type="component" value="Unassembled WGS sequence"/>
</dbReference>
<comment type="catalytic activity">
    <reaction evidence="6">
        <text>a ribonucleoside 5'-diphosphate + ATP = a ribonucleoside 5'-triphosphate + ADP</text>
        <dbReference type="Rhea" id="RHEA:18113"/>
        <dbReference type="ChEBI" id="CHEBI:30616"/>
        <dbReference type="ChEBI" id="CHEBI:57930"/>
        <dbReference type="ChEBI" id="CHEBI:61557"/>
        <dbReference type="ChEBI" id="CHEBI:456216"/>
        <dbReference type="EC" id="2.7.4.6"/>
    </reaction>
</comment>
<evidence type="ECO:0000313" key="11">
    <source>
        <dbReference type="Proteomes" id="UP000609346"/>
    </source>
</evidence>
<keyword evidence="6" id="KW-0963">Cytoplasm</keyword>
<dbReference type="Gene3D" id="3.30.70.141">
    <property type="entry name" value="Nucleoside diphosphate kinase-like domain"/>
    <property type="match status" value="1"/>
</dbReference>
<evidence type="ECO:0000256" key="5">
    <source>
        <dbReference type="ARBA" id="ARBA00023080"/>
    </source>
</evidence>
<reference evidence="10 11" key="1">
    <citation type="submission" date="2020-09" db="EMBL/GenBank/DDBJ databases">
        <title>Paenibacillus sp. strain PR3 16S rRNA gene Genome sequencing and assembly.</title>
        <authorList>
            <person name="Kim J."/>
        </authorList>
    </citation>
    <scope>NUCLEOTIDE SEQUENCE [LARGE SCALE GENOMIC DNA]</scope>
    <source>
        <strain evidence="10 11">PR3</strain>
    </source>
</reference>
<comment type="caution">
    <text evidence="10">The sequence shown here is derived from an EMBL/GenBank/DDBJ whole genome shotgun (WGS) entry which is preliminary data.</text>
</comment>
<keyword evidence="6" id="KW-0547">Nucleotide-binding</keyword>
<evidence type="ECO:0000256" key="3">
    <source>
        <dbReference type="ARBA" id="ARBA00022679"/>
    </source>
</evidence>
<dbReference type="InterPro" id="IPR036850">
    <property type="entry name" value="NDK-like_dom_sf"/>
</dbReference>
<dbReference type="HAMAP" id="MF_00451">
    <property type="entry name" value="NDP_kinase"/>
    <property type="match status" value="1"/>
</dbReference>
<evidence type="ECO:0000256" key="8">
    <source>
        <dbReference type="RuleBase" id="RU004011"/>
    </source>
</evidence>
<protein>
    <recommendedName>
        <fullName evidence="6">Nucleoside diphosphate kinase</fullName>
        <shortName evidence="6">NDK</shortName>
        <shortName evidence="6">NDP kinase</shortName>
        <ecNumber evidence="6">2.7.4.6</ecNumber>
    </recommendedName>
    <alternativeName>
        <fullName evidence="6">Nucleoside-2-P kinase</fullName>
    </alternativeName>
</protein>
<feature type="binding site" evidence="6 7">
    <location>
        <position position="112"/>
    </location>
    <ligand>
        <name>ATP</name>
        <dbReference type="ChEBI" id="CHEBI:30616"/>
    </ligand>
</feature>
<dbReference type="PROSITE" id="PS51374">
    <property type="entry name" value="NDPK_LIKE"/>
    <property type="match status" value="1"/>
</dbReference>
<keyword evidence="3 6" id="KW-0808">Transferase</keyword>
<comment type="cofactor">
    <cofactor evidence="1 6">
        <name>Mg(2+)</name>
        <dbReference type="ChEBI" id="CHEBI:18420"/>
    </cofactor>
</comment>
<dbReference type="GO" id="GO:0004550">
    <property type="term" value="F:nucleoside diphosphate kinase activity"/>
    <property type="evidence" value="ECO:0007669"/>
    <property type="project" value="UniProtKB-EC"/>
</dbReference>
<sequence>MNRTFVMVKPDGVGRNLIGVIMTRFERKGLKLTNAKMMNIDRELAEKHYVEHKGKPFFEELIDFIMSGPVFAMVWEGQDAVKNARSLIGRTNPSEAAPGTIRADYALDVSSNIVHGSDSDESAEREITNFFGK</sequence>
<evidence type="ECO:0000256" key="2">
    <source>
        <dbReference type="ARBA" id="ARBA00008142"/>
    </source>
</evidence>
<evidence type="ECO:0000256" key="6">
    <source>
        <dbReference type="HAMAP-Rule" id="MF_00451"/>
    </source>
</evidence>
<accession>A0ABR8MQB7</accession>
<name>A0ABR8MQB7_9BACL</name>
<evidence type="ECO:0000256" key="1">
    <source>
        <dbReference type="ARBA" id="ARBA00001946"/>
    </source>
</evidence>
<evidence type="ECO:0000256" key="7">
    <source>
        <dbReference type="PROSITE-ProRule" id="PRU00706"/>
    </source>
</evidence>
<feature type="binding site" evidence="6 7">
    <location>
        <position position="57"/>
    </location>
    <ligand>
        <name>ATP</name>
        <dbReference type="ChEBI" id="CHEBI:30616"/>
    </ligand>
</feature>
<feature type="binding site" evidence="6 7">
    <location>
        <position position="9"/>
    </location>
    <ligand>
        <name>ATP</name>
        <dbReference type="ChEBI" id="CHEBI:30616"/>
    </ligand>
</feature>
<dbReference type="RefSeq" id="WP_191201563.1">
    <property type="nucleotide sequence ID" value="NZ_JACXZA010000001.1"/>
</dbReference>
<dbReference type="EMBL" id="JACXZA010000001">
    <property type="protein sequence ID" value="MBD3917241.1"/>
    <property type="molecule type" value="Genomic_DNA"/>
</dbReference>
<dbReference type="SUPFAM" id="SSF54919">
    <property type="entry name" value="Nucleoside diphosphate kinase, NDK"/>
    <property type="match status" value="1"/>
</dbReference>
<comment type="subunit">
    <text evidence="6">Homotetramer.</text>
</comment>
<feature type="binding site" evidence="6 7">
    <location>
        <position position="91"/>
    </location>
    <ligand>
        <name>ATP</name>
        <dbReference type="ChEBI" id="CHEBI:30616"/>
    </ligand>
</feature>
<dbReference type="PANTHER" id="PTHR11349">
    <property type="entry name" value="NUCLEOSIDE DIPHOSPHATE KINASE"/>
    <property type="match status" value="1"/>
</dbReference>
<dbReference type="SMART" id="SM00562">
    <property type="entry name" value="NDK"/>
    <property type="match status" value="1"/>
</dbReference>
<comment type="catalytic activity">
    <reaction evidence="6">
        <text>a 2'-deoxyribonucleoside 5'-diphosphate + ATP = a 2'-deoxyribonucleoside 5'-triphosphate + ADP</text>
        <dbReference type="Rhea" id="RHEA:44640"/>
        <dbReference type="ChEBI" id="CHEBI:30616"/>
        <dbReference type="ChEBI" id="CHEBI:61560"/>
        <dbReference type="ChEBI" id="CHEBI:73316"/>
        <dbReference type="ChEBI" id="CHEBI:456216"/>
        <dbReference type="EC" id="2.7.4.6"/>
    </reaction>
</comment>
<comment type="similarity">
    <text evidence="2 6 7 8">Belongs to the NDK family.</text>
</comment>
<feature type="domain" description="Nucleoside diphosphate kinase-like" evidence="9">
    <location>
        <begin position="1"/>
        <end position="133"/>
    </location>
</feature>
<proteinExistence type="inferred from homology"/>
<keyword evidence="6" id="KW-0597">Phosphoprotein</keyword>
<keyword evidence="4 6" id="KW-0418">Kinase</keyword>